<dbReference type="EC" id="6.3.4.15" evidence="3"/>
<dbReference type="GO" id="GO:0005737">
    <property type="term" value="C:cytoplasm"/>
    <property type="evidence" value="ECO:0007669"/>
    <property type="project" value="TreeGrafter"/>
</dbReference>
<dbReference type="AlphaFoldDB" id="A0A5J4RXB6"/>
<dbReference type="GO" id="GO:0004077">
    <property type="term" value="F:biotin--[biotin carboxyl-carrier protein] ligase activity"/>
    <property type="evidence" value="ECO:0007669"/>
    <property type="project" value="UniProtKB-EC"/>
</dbReference>
<dbReference type="SUPFAM" id="SSF55681">
    <property type="entry name" value="Class II aaRS and biotin synthetases"/>
    <property type="match status" value="1"/>
</dbReference>
<evidence type="ECO:0000256" key="1">
    <source>
        <dbReference type="ARBA" id="ARBA00022598"/>
    </source>
</evidence>
<dbReference type="InterPro" id="IPR004143">
    <property type="entry name" value="BPL_LPL_catalytic"/>
</dbReference>
<keyword evidence="1 3" id="KW-0436">Ligase</keyword>
<proteinExistence type="predicted"/>
<dbReference type="NCBIfam" id="TIGR00121">
    <property type="entry name" value="birA_ligase"/>
    <property type="match status" value="1"/>
</dbReference>
<dbReference type="EMBL" id="SNRY01000666">
    <property type="protein sequence ID" value="KAA6337845.1"/>
    <property type="molecule type" value="Genomic_DNA"/>
</dbReference>
<comment type="caution">
    <text evidence="3">The sequence shown here is derived from an EMBL/GenBank/DDBJ whole genome shotgun (WGS) entry which is preliminary data.</text>
</comment>
<name>A0A5J4RXB6_9ZZZZ</name>
<gene>
    <name evidence="3" type="ORF">EZS27_014096</name>
</gene>
<organism evidence="3">
    <name type="scientific">termite gut metagenome</name>
    <dbReference type="NCBI Taxonomy" id="433724"/>
    <lineage>
        <taxon>unclassified sequences</taxon>
        <taxon>metagenomes</taxon>
        <taxon>organismal metagenomes</taxon>
    </lineage>
</organism>
<protein>
    <submittedName>
        <fullName evidence="3">Bifunctional ligase/repressor BirA</fullName>
        <ecNumber evidence="3">6.3.4.15</ecNumber>
    </submittedName>
</protein>
<sequence>MKHCLDSFPVPLIRLKETDSTLRYLNMLCEQDNQDNHHIQEFTTVISDFQTAGKGQQGNSWESERGKNLLFSFVLYPDFLEVRKQFLLSQLISVSIKEELEAQHAEGFSIKWPNDIYWKDKKICGILIENNLIGSKIERSIAGIGININQKKFYSSAPNPVSLIQIMENQREIEILLLLASIIKRCMYYYGFFRQGDTDTVTERYRLSLYRRDGFYPYKDKDGTFTARILRVKPEGALVLMDETGKEREYTFKEVGYLDLPTS</sequence>
<feature type="domain" description="BPL/LPL catalytic" evidence="2">
    <location>
        <begin position="7"/>
        <end position="194"/>
    </location>
</feature>
<dbReference type="Pfam" id="PF03099">
    <property type="entry name" value="BPL_LplA_LipB"/>
    <property type="match status" value="1"/>
</dbReference>
<dbReference type="PANTHER" id="PTHR12835:SF5">
    <property type="entry name" value="BIOTIN--PROTEIN LIGASE"/>
    <property type="match status" value="1"/>
</dbReference>
<evidence type="ECO:0000259" key="2">
    <source>
        <dbReference type="PROSITE" id="PS51733"/>
    </source>
</evidence>
<reference evidence="3" key="1">
    <citation type="submission" date="2019-03" db="EMBL/GenBank/DDBJ databases">
        <title>Single cell metagenomics reveals metabolic interactions within the superorganism composed of flagellate Streblomastix strix and complex community of Bacteroidetes bacteria on its surface.</title>
        <authorList>
            <person name="Treitli S.C."/>
            <person name="Kolisko M."/>
            <person name="Husnik F."/>
            <person name="Keeling P."/>
            <person name="Hampl V."/>
        </authorList>
    </citation>
    <scope>NUCLEOTIDE SEQUENCE</scope>
    <source>
        <strain evidence="3">STM</strain>
    </source>
</reference>
<dbReference type="CDD" id="cd16442">
    <property type="entry name" value="BPL"/>
    <property type="match status" value="1"/>
</dbReference>
<evidence type="ECO:0000313" key="3">
    <source>
        <dbReference type="EMBL" id="KAA6337845.1"/>
    </source>
</evidence>
<dbReference type="PROSITE" id="PS51733">
    <property type="entry name" value="BPL_LPL_CATALYTIC"/>
    <property type="match status" value="1"/>
</dbReference>
<dbReference type="InterPro" id="IPR004408">
    <property type="entry name" value="Biotin_CoA_COase_ligase"/>
</dbReference>
<dbReference type="InterPro" id="IPR045864">
    <property type="entry name" value="aa-tRNA-synth_II/BPL/LPL"/>
</dbReference>
<dbReference type="Gene3D" id="3.30.930.10">
    <property type="entry name" value="Bira Bifunctional Protein, Domain 2"/>
    <property type="match status" value="1"/>
</dbReference>
<accession>A0A5J4RXB6</accession>
<dbReference type="PANTHER" id="PTHR12835">
    <property type="entry name" value="BIOTIN PROTEIN LIGASE"/>
    <property type="match status" value="1"/>
</dbReference>